<dbReference type="AlphaFoldDB" id="A0A2K9F5E7"/>
<reference evidence="1 2" key="1">
    <citation type="submission" date="2017-12" db="EMBL/GenBank/DDBJ databases">
        <authorList>
            <person name="Hurst M.R.H."/>
        </authorList>
    </citation>
    <scope>NUCLEOTIDE SEQUENCE [LARGE SCALE GENOMIC DNA]</scope>
    <source>
        <strain evidence="1 2">BM15</strain>
    </source>
</reference>
<organism evidence="1 2">
    <name type="scientific">Paracoccus tegillarcae</name>
    <dbReference type="NCBI Taxonomy" id="1529068"/>
    <lineage>
        <taxon>Bacteria</taxon>
        <taxon>Pseudomonadati</taxon>
        <taxon>Pseudomonadota</taxon>
        <taxon>Alphaproteobacteria</taxon>
        <taxon>Rhodobacterales</taxon>
        <taxon>Paracoccaceae</taxon>
        <taxon>Paracoccus</taxon>
    </lineage>
</organism>
<dbReference type="Pfam" id="PF11164">
    <property type="entry name" value="DUF2948"/>
    <property type="match status" value="1"/>
</dbReference>
<dbReference type="InterPro" id="IPR021335">
    <property type="entry name" value="DUF2948"/>
</dbReference>
<proteinExistence type="predicted"/>
<keyword evidence="2" id="KW-1185">Reference proteome</keyword>
<dbReference type="KEGG" id="paro:CUV01_14300"/>
<name>A0A2K9F5E7_9RHOB</name>
<protein>
    <submittedName>
        <fullName evidence="1">DUF2948 domain-containing protein</fullName>
    </submittedName>
</protein>
<dbReference type="RefSeq" id="WP_101461063.1">
    <property type="nucleotide sequence ID" value="NZ_CP025408.1"/>
</dbReference>
<dbReference type="EMBL" id="CP025408">
    <property type="protein sequence ID" value="AUH34401.1"/>
    <property type="molecule type" value="Genomic_DNA"/>
</dbReference>
<evidence type="ECO:0000313" key="1">
    <source>
        <dbReference type="EMBL" id="AUH34401.1"/>
    </source>
</evidence>
<evidence type="ECO:0000313" key="2">
    <source>
        <dbReference type="Proteomes" id="UP000233742"/>
    </source>
</evidence>
<sequence length="158" mass="17196">MADASFLDAGPDTPLTLKAEDAGDLSIISTLVQDAVLPGSEISYDRKARRLALLINRFRWEDAEAAKRDGRPFERVRSLLIIGDVLRLQSDGVEQDADTVLELLALSWQPDADGTGRLMLEFAGDGTLVAHVECINLDLRDVTKPYVAPSGKAPSHPE</sequence>
<gene>
    <name evidence="1" type="ORF">CUV01_14300</name>
</gene>
<dbReference type="Proteomes" id="UP000233742">
    <property type="component" value="Chromosome"/>
</dbReference>
<accession>A0A2K9F5E7</accession>
<dbReference type="OrthoDB" id="9806367at2"/>